<feature type="binding site" evidence="6">
    <location>
        <position position="154"/>
    </location>
    <ligand>
        <name>substrate</name>
    </ligand>
</feature>
<comment type="caution">
    <text evidence="9">The sequence shown here is derived from an EMBL/GenBank/DDBJ whole genome shotgun (WGS) entry which is preliminary data.</text>
</comment>
<proteinExistence type="inferred from homology"/>
<dbReference type="InterPro" id="IPR000685">
    <property type="entry name" value="RuBisCO_lsu_C"/>
</dbReference>
<keyword evidence="5 6" id="KW-0120">Carbon dioxide fixation</keyword>
<evidence type="ECO:0000256" key="2">
    <source>
        <dbReference type="ARBA" id="ARBA00022842"/>
    </source>
</evidence>
<dbReference type="EC" id="4.1.1.39" evidence="6"/>
<dbReference type="Proteomes" id="UP000070549">
    <property type="component" value="Unassembled WGS sequence"/>
</dbReference>
<dbReference type="NCBIfam" id="NF003252">
    <property type="entry name" value="PRK04208.1"/>
    <property type="match status" value="1"/>
</dbReference>
<dbReference type="PATRIC" id="fig|1698278.3.peg.290"/>
<dbReference type="NCBIfam" id="TIGR03326">
    <property type="entry name" value="rubisco_III"/>
    <property type="match status" value="1"/>
</dbReference>
<dbReference type="PANTHER" id="PTHR42704">
    <property type="entry name" value="RIBULOSE BISPHOSPHATE CARBOXYLASE"/>
    <property type="match status" value="1"/>
</dbReference>
<dbReference type="GO" id="GO:0006196">
    <property type="term" value="P:AMP catabolic process"/>
    <property type="evidence" value="ECO:0007669"/>
    <property type="project" value="UniProtKB-UniRule"/>
</dbReference>
<comment type="function">
    <text evidence="6">Catalyzes the addition of molecular CO(2) and H(2)O to ribulose 1,5-bisphosphate (RuBP), generating two molecules of 3-phosphoglycerate (3-PGA). Functions in an archaeal AMP degradation pathway, together with AMP phosphorylase and R15P isomerase.</text>
</comment>
<dbReference type="InterPro" id="IPR036422">
    <property type="entry name" value="RuBisCO_lsu_N_sf"/>
</dbReference>
<dbReference type="Pfam" id="PF02788">
    <property type="entry name" value="RuBisCO_large_N"/>
    <property type="match status" value="1"/>
</dbReference>
<comment type="catalytic activity">
    <reaction evidence="6">
        <text>D-ribulose 1,5-bisphosphate + O2 = 2-phosphoglycolate + (2R)-3-phosphoglycerate + 2 H(+)</text>
        <dbReference type="Rhea" id="RHEA:36631"/>
        <dbReference type="ChEBI" id="CHEBI:15378"/>
        <dbReference type="ChEBI" id="CHEBI:15379"/>
        <dbReference type="ChEBI" id="CHEBI:57870"/>
        <dbReference type="ChEBI" id="CHEBI:58033"/>
        <dbReference type="ChEBI" id="CHEBI:58272"/>
    </reaction>
</comment>
<feature type="active site" description="Proton acceptor" evidence="6">
    <location>
        <position position="270"/>
    </location>
</feature>
<feature type="modified residue" description="N6-carboxylysine" evidence="6">
    <location>
        <position position="178"/>
    </location>
</feature>
<comment type="similarity">
    <text evidence="6">Belongs to the RuBisCO large chain family. Type III subfamily.</text>
</comment>
<name>A0A133VF11_9EURY</name>
<gene>
    <name evidence="6" type="primary">rbcL</name>
    <name evidence="9" type="ORF">AKJ49_01500</name>
</gene>
<dbReference type="HAMAP" id="MF_01133">
    <property type="entry name" value="RuBisCO_L_type3"/>
    <property type="match status" value="1"/>
</dbReference>
<evidence type="ECO:0000256" key="3">
    <source>
        <dbReference type="ARBA" id="ARBA00023002"/>
    </source>
</evidence>
<dbReference type="SUPFAM" id="SSF54966">
    <property type="entry name" value="RuBisCO, large subunit, small (N-terminal) domain"/>
    <property type="match status" value="1"/>
</dbReference>
<keyword evidence="10" id="KW-1185">Reference proteome</keyword>
<evidence type="ECO:0000256" key="5">
    <source>
        <dbReference type="ARBA" id="ARBA00023300"/>
    </source>
</evidence>
<protein>
    <recommendedName>
        <fullName evidence="6">Ribulose bisphosphate carboxylase</fullName>
        <shortName evidence="6">RuBisCO</shortName>
        <ecNumber evidence="6">4.1.1.39</ecNumber>
    </recommendedName>
</protein>
<dbReference type="InterPro" id="IPR036376">
    <property type="entry name" value="RuBisCO_lsu_C_sf"/>
</dbReference>
<feature type="domain" description="Ribulose bisphosphate carboxylase large subunit C-terminal" evidence="7">
    <location>
        <begin position="131"/>
        <end position="411"/>
    </location>
</feature>
<feature type="binding site" evidence="6">
    <location>
        <position position="271"/>
    </location>
    <ligand>
        <name>substrate</name>
    </ligand>
</feature>
<feature type="binding site" description="via carbamate group" evidence="6">
    <location>
        <position position="178"/>
    </location>
    <ligand>
        <name>Mg(2+)</name>
        <dbReference type="ChEBI" id="CHEBI:18420"/>
    </ligand>
</feature>
<evidence type="ECO:0000313" key="9">
    <source>
        <dbReference type="EMBL" id="KXB05020.1"/>
    </source>
</evidence>
<dbReference type="SUPFAM" id="SSF51649">
    <property type="entry name" value="RuBisCo, C-terminal domain"/>
    <property type="match status" value="1"/>
</dbReference>
<evidence type="ECO:0000256" key="1">
    <source>
        <dbReference type="ARBA" id="ARBA00022723"/>
    </source>
</evidence>
<dbReference type="AlphaFoldDB" id="A0A133VF11"/>
<evidence type="ECO:0000256" key="6">
    <source>
        <dbReference type="HAMAP-Rule" id="MF_01133"/>
    </source>
</evidence>
<dbReference type="InterPro" id="IPR017712">
    <property type="entry name" value="RuBisCO_III"/>
</dbReference>
<organism evidence="9 10">
    <name type="scientific">candidate division MSBL1 archaeon SCGC-AAA382A03</name>
    <dbReference type="NCBI Taxonomy" id="1698278"/>
    <lineage>
        <taxon>Archaea</taxon>
        <taxon>Methanobacteriati</taxon>
        <taxon>Methanobacteriota</taxon>
        <taxon>candidate division MSBL1</taxon>
    </lineage>
</organism>
<comment type="subunit">
    <text evidence="6">Homodimer or homodecamer. In contrast to form I RuBisCO, the form III RuBisCO is composed solely of large subunits.</text>
</comment>
<dbReference type="SFLD" id="SFLDS00014">
    <property type="entry name" value="RuBisCO"/>
    <property type="match status" value="1"/>
</dbReference>
<dbReference type="GO" id="GO:0016984">
    <property type="term" value="F:ribulose-bisphosphate carboxylase activity"/>
    <property type="evidence" value="ECO:0007669"/>
    <property type="project" value="UniProtKB-UniRule"/>
</dbReference>
<comment type="cofactor">
    <cofactor evidence="6">
        <name>Mg(2+)</name>
        <dbReference type="ChEBI" id="CHEBI:18420"/>
    </cofactor>
    <text evidence="6">Binds 1 Mg(2+) ion per subunit.</text>
</comment>
<feature type="site" description="Transition state stabilizer" evidence="6">
    <location>
        <position position="310"/>
    </location>
</feature>
<dbReference type="PANTHER" id="PTHR42704:SF17">
    <property type="entry name" value="RIBULOSE BISPHOSPHATE CARBOXYLASE LARGE CHAIN"/>
    <property type="match status" value="1"/>
</dbReference>
<keyword evidence="1 6" id="KW-0479">Metal-binding</keyword>
<dbReference type="GO" id="GO:0016491">
    <property type="term" value="F:oxidoreductase activity"/>
    <property type="evidence" value="ECO:0007669"/>
    <property type="project" value="UniProtKB-KW"/>
</dbReference>
<dbReference type="Gene3D" id="3.20.20.110">
    <property type="entry name" value="Ribulose bisphosphate carboxylase, large subunit, C-terminal domain"/>
    <property type="match status" value="1"/>
</dbReference>
<feature type="binding site" evidence="6">
    <location>
        <begin position="362"/>
        <end position="365"/>
    </location>
    <ligand>
        <name>substrate</name>
    </ligand>
</feature>
<feature type="binding site" evidence="6">
    <location>
        <position position="180"/>
    </location>
    <ligand>
        <name>Mg(2+)</name>
        <dbReference type="ChEBI" id="CHEBI:18420"/>
    </ligand>
</feature>
<comment type="catalytic activity">
    <reaction evidence="6">
        <text>2 (2R)-3-phosphoglycerate + 2 H(+) = D-ribulose 1,5-bisphosphate + CO2 + H2O</text>
        <dbReference type="Rhea" id="RHEA:23124"/>
        <dbReference type="ChEBI" id="CHEBI:15377"/>
        <dbReference type="ChEBI" id="CHEBI:15378"/>
        <dbReference type="ChEBI" id="CHEBI:16526"/>
        <dbReference type="ChEBI" id="CHEBI:57870"/>
        <dbReference type="ChEBI" id="CHEBI:58272"/>
        <dbReference type="EC" id="4.1.1.39"/>
    </reaction>
</comment>
<dbReference type="InterPro" id="IPR017443">
    <property type="entry name" value="RuBisCO_lsu_fd_N"/>
</dbReference>
<keyword evidence="4 6" id="KW-0456">Lyase</keyword>
<feature type="binding site" evidence="6">
    <location>
        <position position="303"/>
    </location>
    <ligand>
        <name>substrate</name>
    </ligand>
</feature>
<accession>A0A133VF11</accession>
<dbReference type="EMBL" id="LHYC01000037">
    <property type="protein sequence ID" value="KXB05020.1"/>
    <property type="molecule type" value="Genomic_DNA"/>
</dbReference>
<feature type="active site" description="Proton acceptor" evidence="6">
    <location>
        <position position="152"/>
    </location>
</feature>
<feature type="domain" description="Ribulose bisphosphate carboxylase large subunit ferrodoxin-like N-terminal" evidence="8">
    <location>
        <begin position="5"/>
        <end position="119"/>
    </location>
</feature>
<dbReference type="Gene3D" id="3.30.70.150">
    <property type="entry name" value="RuBisCO large subunit, N-terminal domain"/>
    <property type="match status" value="1"/>
</dbReference>
<evidence type="ECO:0000256" key="4">
    <source>
        <dbReference type="ARBA" id="ARBA00023239"/>
    </source>
</evidence>
<dbReference type="SFLD" id="SFLDG00301">
    <property type="entry name" value="RuBisCO-like_proteins"/>
    <property type="match status" value="1"/>
</dbReference>
<reference evidence="9 10" key="1">
    <citation type="journal article" date="2016" name="Sci. Rep.">
        <title>Metabolic traits of an uncultured archaeal lineage -MSBL1- from brine pools of the Red Sea.</title>
        <authorList>
            <person name="Mwirichia R."/>
            <person name="Alam I."/>
            <person name="Rashid M."/>
            <person name="Vinu M."/>
            <person name="Ba-Alawi W."/>
            <person name="Anthony Kamau A."/>
            <person name="Kamanda Ngugi D."/>
            <person name="Goker M."/>
            <person name="Klenk H.P."/>
            <person name="Bajic V."/>
            <person name="Stingl U."/>
        </authorList>
    </citation>
    <scope>NUCLEOTIDE SEQUENCE [LARGE SCALE GENOMIC DNA]</scope>
    <source>
        <strain evidence="9">SCGC-AAA382A03</strain>
    </source>
</reference>
<dbReference type="Pfam" id="PF00016">
    <property type="entry name" value="RuBisCO_large"/>
    <property type="match status" value="1"/>
</dbReference>
<feature type="binding site" evidence="6">
    <location>
        <begin position="340"/>
        <end position="342"/>
    </location>
    <ligand>
        <name>substrate</name>
    </ligand>
</feature>
<evidence type="ECO:0000259" key="7">
    <source>
        <dbReference type="Pfam" id="PF00016"/>
    </source>
</evidence>
<keyword evidence="2 6" id="KW-0460">Magnesium</keyword>
<dbReference type="GO" id="GO:0015977">
    <property type="term" value="P:carbon fixation"/>
    <property type="evidence" value="ECO:0007669"/>
    <property type="project" value="UniProtKB-KW"/>
</dbReference>
<sequence length="412" mass="46198">MKYEDYLDENYQPAESDLVCEFRFEHDSSVTFEWAAGGIAAESSIGTWDPNLSTMREGIKELAAKVFETDRENNIVKIAYPWELFEPGNMPQILSSITGNIFGLDELKRLRLLDVEFPRNIAESFPGPQLGISGVRKLSNVKERPLIGTIVKPKLGLDEKQHSEVAYDAWVSGLDIVKDDENLASMTFNNFNKRINETISKREKAEDETGETKIYFPNITAPLSEMKKRADLVIERGGRYVMIDILTAGWSALQEMRNYLEGREIGIHAHRAQHAAYTRLKRHGISMLSIAKFARLVGVDNLHAGTVVGKMEGEKEEVLNIYQFLKSEFHGLKETIPVASGGLHPGLVDDLMEIFGNNIVIQAGGGVHAHPEGTKNGARAMRQAVEARMSEIELQKYAKNHKELAKALNKWS</sequence>
<comment type="miscellaneous">
    <text evidence="6">Because the Archaea possessing a type III RuBisCO are all anaerobic, it is most likely that only the carboxylase activity of RuBisCO, and not the competitive oxygenase activity (by which RuBP reacts with O(2) to form one molecule of 3-phosphoglycerate and one molecule of 2-phosphoglycolate), is biologically relevant in these strains.</text>
</comment>
<evidence type="ECO:0000259" key="8">
    <source>
        <dbReference type="Pfam" id="PF02788"/>
    </source>
</evidence>
<evidence type="ECO:0000313" key="10">
    <source>
        <dbReference type="Proteomes" id="UP000070549"/>
    </source>
</evidence>
<keyword evidence="3 6" id="KW-0560">Oxidoreductase</keyword>
<feature type="binding site" evidence="6">
    <location>
        <position position="181"/>
    </location>
    <ligand>
        <name>Mg(2+)</name>
        <dbReference type="ChEBI" id="CHEBI:18420"/>
    </ligand>
</feature>
<dbReference type="InterPro" id="IPR033966">
    <property type="entry name" value="RuBisCO"/>
</dbReference>
<dbReference type="GO" id="GO:0000287">
    <property type="term" value="F:magnesium ion binding"/>
    <property type="evidence" value="ECO:0007669"/>
    <property type="project" value="UniProtKB-UniRule"/>
</dbReference>